<reference evidence="1" key="1">
    <citation type="submission" date="2020-03" db="EMBL/GenBank/DDBJ databases">
        <title>The deep terrestrial virosphere.</title>
        <authorList>
            <person name="Holmfeldt K."/>
            <person name="Nilsson E."/>
            <person name="Simone D."/>
            <person name="Lopez-Fernandez M."/>
            <person name="Wu X."/>
            <person name="de Brujin I."/>
            <person name="Lundin D."/>
            <person name="Andersson A."/>
            <person name="Bertilsson S."/>
            <person name="Dopson M."/>
        </authorList>
    </citation>
    <scope>NUCLEOTIDE SEQUENCE</scope>
    <source>
        <strain evidence="1">MM171A01093</strain>
    </source>
</reference>
<accession>A0A6M3M3L5</accession>
<sequence length="267" mass="29657">MAILGGYEALVYTSSGVSKSSGNATNVGVMTRINPTLDPGNIPVRGTGKRGLYDILLGMREPKFAFDMLFTDKDFIVTYQDGLTAIPWLHLRFPGSPDSGLSFENVYFNRTSVESRHNEAISATIEAWSESMEALGDPDWQAVVSTPYRWLDSSLTIAAIPETEWWSWRYESANNLQRQGNVDDGGTRVIVAKHREVSGLIVMDLDSFSEYTDLMNLVTEEGKFNITIQVDSEDLLNADSRWGVLEAPTGPEDLIAKRFPFTALDLS</sequence>
<name>A0A6M3M3L5_9ZZZZ</name>
<dbReference type="AlphaFoldDB" id="A0A6M3M3L5"/>
<gene>
    <name evidence="1" type="ORF">MM171A01093_0010</name>
</gene>
<dbReference type="EMBL" id="MT143647">
    <property type="protein sequence ID" value="QJA99388.1"/>
    <property type="molecule type" value="Genomic_DNA"/>
</dbReference>
<evidence type="ECO:0000313" key="1">
    <source>
        <dbReference type="EMBL" id="QJA99388.1"/>
    </source>
</evidence>
<organism evidence="1">
    <name type="scientific">viral metagenome</name>
    <dbReference type="NCBI Taxonomy" id="1070528"/>
    <lineage>
        <taxon>unclassified sequences</taxon>
        <taxon>metagenomes</taxon>
        <taxon>organismal metagenomes</taxon>
    </lineage>
</organism>
<protein>
    <submittedName>
        <fullName evidence="1">Uncharacterized protein</fullName>
    </submittedName>
</protein>
<proteinExistence type="predicted"/>